<dbReference type="InterPro" id="IPR036249">
    <property type="entry name" value="Thioredoxin-like_sf"/>
</dbReference>
<evidence type="ECO:0000313" key="3">
    <source>
        <dbReference type="EMBL" id="MFH4976678.1"/>
    </source>
</evidence>
<gene>
    <name evidence="3" type="ORF">AB6A40_003387</name>
</gene>
<evidence type="ECO:0000256" key="1">
    <source>
        <dbReference type="ARBA" id="ARBA00007764"/>
    </source>
</evidence>
<accession>A0ABD6EI85</accession>
<sequence length="103" mass="11803">MILDGLRVPFNAIDITLRGNEKERDFMRENAINGRSNGVPLPPQFFIDKEYLGNYMDFDDAVEDNQLPEFLRLIPPSSSEKSDENTSTANTTDQVRFRICFPS</sequence>
<dbReference type="Proteomes" id="UP001608902">
    <property type="component" value="Unassembled WGS sequence"/>
</dbReference>
<dbReference type="PANTHER" id="PTHR12232:SF15">
    <property type="entry name" value="SH3 DOMAIN-BINDING GLUTAMIC ACID-RICH PROTEIN HOMOLOG"/>
    <property type="match status" value="1"/>
</dbReference>
<dbReference type="InterPro" id="IPR051033">
    <property type="entry name" value="SH3BGR"/>
</dbReference>
<proteinExistence type="inferred from homology"/>
<organism evidence="3 4">
    <name type="scientific">Gnathostoma spinigerum</name>
    <dbReference type="NCBI Taxonomy" id="75299"/>
    <lineage>
        <taxon>Eukaryota</taxon>
        <taxon>Metazoa</taxon>
        <taxon>Ecdysozoa</taxon>
        <taxon>Nematoda</taxon>
        <taxon>Chromadorea</taxon>
        <taxon>Rhabditida</taxon>
        <taxon>Spirurina</taxon>
        <taxon>Gnathostomatomorpha</taxon>
        <taxon>Gnathostomatoidea</taxon>
        <taxon>Gnathostomatidae</taxon>
        <taxon>Gnathostoma</taxon>
    </lineage>
</organism>
<dbReference type="Gene3D" id="3.40.30.10">
    <property type="entry name" value="Glutaredoxin"/>
    <property type="match status" value="1"/>
</dbReference>
<dbReference type="InterPro" id="IPR006993">
    <property type="entry name" value="Glut_rich_SH3-bd"/>
</dbReference>
<dbReference type="AlphaFoldDB" id="A0ABD6EI85"/>
<dbReference type="SUPFAM" id="SSF52833">
    <property type="entry name" value="Thioredoxin-like"/>
    <property type="match status" value="1"/>
</dbReference>
<evidence type="ECO:0000256" key="2">
    <source>
        <dbReference type="SAM" id="MobiDB-lite"/>
    </source>
</evidence>
<keyword evidence="4" id="KW-1185">Reference proteome</keyword>
<evidence type="ECO:0000313" key="4">
    <source>
        <dbReference type="Proteomes" id="UP001608902"/>
    </source>
</evidence>
<feature type="compositionally biased region" description="Polar residues" evidence="2">
    <location>
        <begin position="85"/>
        <end position="94"/>
    </location>
</feature>
<name>A0ABD6EI85_9BILA</name>
<protein>
    <recommendedName>
        <fullName evidence="5">Glutaredoxin domain-containing protein</fullName>
    </recommendedName>
</protein>
<reference evidence="3 4" key="1">
    <citation type="submission" date="2024-08" db="EMBL/GenBank/DDBJ databases">
        <title>Gnathostoma spinigerum genome.</title>
        <authorList>
            <person name="Gonzalez-Bertolin B."/>
            <person name="Monzon S."/>
            <person name="Zaballos A."/>
            <person name="Jimenez P."/>
            <person name="Dekumyoy P."/>
            <person name="Varona S."/>
            <person name="Cuesta I."/>
            <person name="Sumanam S."/>
            <person name="Adisakwattana P."/>
            <person name="Gasser R.B."/>
            <person name="Hernandez-Gonzalez A."/>
            <person name="Young N.D."/>
            <person name="Perteguer M.J."/>
        </authorList>
    </citation>
    <scope>NUCLEOTIDE SEQUENCE [LARGE SCALE GENOMIC DNA]</scope>
    <source>
        <strain evidence="3">AL3</strain>
        <tissue evidence="3">Liver</tissue>
    </source>
</reference>
<dbReference type="EMBL" id="JBGFUD010001721">
    <property type="protein sequence ID" value="MFH4976678.1"/>
    <property type="molecule type" value="Genomic_DNA"/>
</dbReference>
<dbReference type="PANTHER" id="PTHR12232">
    <property type="entry name" value="SH3 DOMAIN-BINDING GLUTAMIC ACID-RICH-LIKE PROTEIN"/>
    <property type="match status" value="1"/>
</dbReference>
<comment type="similarity">
    <text evidence="1">Belongs to the SH3BGR family.</text>
</comment>
<feature type="region of interest" description="Disordered" evidence="2">
    <location>
        <begin position="75"/>
        <end position="94"/>
    </location>
</feature>
<evidence type="ECO:0008006" key="5">
    <source>
        <dbReference type="Google" id="ProtNLM"/>
    </source>
</evidence>
<comment type="caution">
    <text evidence="3">The sequence shown here is derived from an EMBL/GenBank/DDBJ whole genome shotgun (WGS) entry which is preliminary data.</text>
</comment>
<dbReference type="PROSITE" id="PS51354">
    <property type="entry name" value="GLUTAREDOXIN_2"/>
    <property type="match status" value="1"/>
</dbReference>
<dbReference type="Pfam" id="PF04908">
    <property type="entry name" value="SH3BGR"/>
    <property type="match status" value="1"/>
</dbReference>